<gene>
    <name evidence="7" type="ORF">EGI89_10830</name>
</gene>
<proteinExistence type="predicted"/>
<name>A0A3R8SKZ7_9FLAO</name>
<evidence type="ECO:0000256" key="4">
    <source>
        <dbReference type="ARBA" id="ARBA00023004"/>
    </source>
</evidence>
<feature type="domain" description="Radical SAM core" evidence="6">
    <location>
        <begin position="89"/>
        <end position="312"/>
    </location>
</feature>
<evidence type="ECO:0000256" key="1">
    <source>
        <dbReference type="ARBA" id="ARBA00001966"/>
    </source>
</evidence>
<dbReference type="InterPro" id="IPR034474">
    <property type="entry name" value="Methyltransferase_Class_D"/>
</dbReference>
<dbReference type="SFLD" id="SFLDG01100">
    <property type="entry name" value="methyltransferase_(Class_D)"/>
    <property type="match status" value="1"/>
</dbReference>
<organism evidence="7 8">
    <name type="scientific">Empedobacter falsenii</name>
    <dbReference type="NCBI Taxonomy" id="343874"/>
    <lineage>
        <taxon>Bacteria</taxon>
        <taxon>Pseudomonadati</taxon>
        <taxon>Bacteroidota</taxon>
        <taxon>Flavobacteriia</taxon>
        <taxon>Flavobacteriales</taxon>
        <taxon>Weeksellaceae</taxon>
        <taxon>Empedobacter</taxon>
    </lineage>
</organism>
<protein>
    <submittedName>
        <fullName evidence="7">Radical SAM protein</fullName>
    </submittedName>
</protein>
<dbReference type="PANTHER" id="PTHR43306:SF1">
    <property type="entry name" value="7,8-DIHYDRO-6-HYDROXYMETHYLPTERIN DIMETHYLTRANSFERASE"/>
    <property type="match status" value="1"/>
</dbReference>
<dbReference type="AlphaFoldDB" id="A0A3R8SKZ7"/>
<dbReference type="GO" id="GO:0046872">
    <property type="term" value="F:metal ion binding"/>
    <property type="evidence" value="ECO:0007669"/>
    <property type="project" value="UniProtKB-KW"/>
</dbReference>
<evidence type="ECO:0000313" key="7">
    <source>
        <dbReference type="EMBL" id="RRT89861.1"/>
    </source>
</evidence>
<dbReference type="Gene3D" id="3.20.20.70">
    <property type="entry name" value="Aldolase class I"/>
    <property type="match status" value="1"/>
</dbReference>
<evidence type="ECO:0000313" key="8">
    <source>
        <dbReference type="Proteomes" id="UP000267844"/>
    </source>
</evidence>
<dbReference type="InterPro" id="IPR056488">
    <property type="entry name" value="Zn_ribbon_HMPTM"/>
</dbReference>
<comment type="caution">
    <text evidence="7">The sequence shown here is derived from an EMBL/GenBank/DDBJ whole genome shotgun (WGS) entry which is preliminary data.</text>
</comment>
<dbReference type="EMBL" id="RHPO01000024">
    <property type="protein sequence ID" value="RRT89861.1"/>
    <property type="molecule type" value="Genomic_DNA"/>
</dbReference>
<dbReference type="GO" id="GO:0051536">
    <property type="term" value="F:iron-sulfur cluster binding"/>
    <property type="evidence" value="ECO:0007669"/>
    <property type="project" value="UniProtKB-KW"/>
</dbReference>
<dbReference type="RefSeq" id="WP_125350191.1">
    <property type="nucleotide sequence ID" value="NZ_RHPN01000024.1"/>
</dbReference>
<dbReference type="Proteomes" id="UP000267844">
    <property type="component" value="Unassembled WGS sequence"/>
</dbReference>
<dbReference type="InterPro" id="IPR058240">
    <property type="entry name" value="rSAM_sf"/>
</dbReference>
<reference evidence="7 8" key="1">
    <citation type="submission" date="2018-10" db="EMBL/GenBank/DDBJ databases">
        <title>Transmission dynamics of multidrug resistant bacteria on intensive care unit surfaces.</title>
        <authorList>
            <person name="D'Souza A.W."/>
            <person name="Potter R.F."/>
            <person name="Wallace M."/>
            <person name="Shupe A."/>
            <person name="Patel S."/>
            <person name="Sun S."/>
            <person name="Gul D."/>
            <person name="Kwon J.H."/>
            <person name="Andleeb S."/>
            <person name="Burnham C.-A.D."/>
            <person name="Dantas G."/>
        </authorList>
    </citation>
    <scope>NUCLEOTIDE SEQUENCE [LARGE SCALE GENOMIC DNA]</scope>
    <source>
        <strain evidence="7 8">WF_348</strain>
    </source>
</reference>
<dbReference type="SFLD" id="SFLDG01067">
    <property type="entry name" value="SPASM/twitch_domain_containing"/>
    <property type="match status" value="1"/>
</dbReference>
<evidence type="ECO:0000259" key="6">
    <source>
        <dbReference type="PROSITE" id="PS51918"/>
    </source>
</evidence>
<dbReference type="Pfam" id="PF23545">
    <property type="entry name" value="Zn_ribbon_HMPTM"/>
    <property type="match status" value="1"/>
</dbReference>
<dbReference type="PROSITE" id="PS51918">
    <property type="entry name" value="RADICAL_SAM"/>
    <property type="match status" value="1"/>
</dbReference>
<keyword evidence="4" id="KW-0408">Iron</keyword>
<dbReference type="SUPFAM" id="SSF102114">
    <property type="entry name" value="Radical SAM enzymes"/>
    <property type="match status" value="1"/>
</dbReference>
<keyword evidence="2" id="KW-0949">S-adenosyl-L-methionine</keyword>
<sequence length="469" mass="53935">MPVRNYTYYDYTISLCPECLKRVGAKIIIEDENVFMTKRCPDHGFFKTKIATDVDYYKNIRNYNKASEMPLHFGTDVEYGCPYDCGLCVDHEQHSCLSIVEVTDRCNLTCPTCYAMSSPHYGSHRSLEQIEAMFDTIVKNEGEPDVVQISGGEPTIHPQFFEIMEIAKSKPIKHLMLNTNGIRIANDPGFAEKLATYAPEFEIYLQFDSFKKEVLEDFRGKDLTDVRMKALEKLNELNLSTTLVVVLQKDKNTDEIGKIIDFALKQKCVRGVTFQPVEIAGRNREDSIHEKITLTEVRQEILNQYPLFNGDDIIPVSCNPDALAMGYMLKLNDEVIPLTRYINPADLLNNESKNTIVYEQDEELKVQLLDIFSTGISVDKVQPKMNQLLCCLPEVCAPELDLDYDNLFRIIILNFMDAHDFDVRAVKKSCVHIVNKDLKLIPFETMNLFYRDEKAAYLEELRKEDKVLF</sequence>
<comment type="cofactor">
    <cofactor evidence="1">
        <name>[4Fe-4S] cluster</name>
        <dbReference type="ChEBI" id="CHEBI:49883"/>
    </cofactor>
</comment>
<dbReference type="InterPro" id="IPR013785">
    <property type="entry name" value="Aldolase_TIM"/>
</dbReference>
<keyword evidence="3" id="KW-0479">Metal-binding</keyword>
<evidence type="ECO:0000256" key="5">
    <source>
        <dbReference type="ARBA" id="ARBA00023014"/>
    </source>
</evidence>
<accession>A0A3R8SKZ7</accession>
<evidence type="ECO:0000256" key="2">
    <source>
        <dbReference type="ARBA" id="ARBA00022691"/>
    </source>
</evidence>
<keyword evidence="5" id="KW-0411">Iron-sulfur</keyword>
<dbReference type="CDD" id="cd01335">
    <property type="entry name" value="Radical_SAM"/>
    <property type="match status" value="1"/>
</dbReference>
<dbReference type="PANTHER" id="PTHR43306">
    <property type="entry name" value="7,8-DIHYDRO-6-HYDROXYMETHYLPTERIN DIMETHYLTRANSFERASE"/>
    <property type="match status" value="1"/>
</dbReference>
<dbReference type="GO" id="GO:0003824">
    <property type="term" value="F:catalytic activity"/>
    <property type="evidence" value="ECO:0007669"/>
    <property type="project" value="InterPro"/>
</dbReference>
<evidence type="ECO:0000256" key="3">
    <source>
        <dbReference type="ARBA" id="ARBA00022723"/>
    </source>
</evidence>
<dbReference type="InterPro" id="IPR007197">
    <property type="entry name" value="rSAM"/>
</dbReference>
<dbReference type="SFLD" id="SFLDS00029">
    <property type="entry name" value="Radical_SAM"/>
    <property type="match status" value="1"/>
</dbReference>
<dbReference type="Pfam" id="PF04055">
    <property type="entry name" value="Radical_SAM"/>
    <property type="match status" value="1"/>
</dbReference>